<dbReference type="OrthoDB" id="512920at2759"/>
<protein>
    <submittedName>
        <fullName evidence="1">Uncharacterized protein</fullName>
    </submittedName>
</protein>
<dbReference type="HOGENOM" id="CLU_2096620_0_0_1"/>
<accession>V9DK08</accession>
<proteinExistence type="predicted"/>
<evidence type="ECO:0000313" key="1">
    <source>
        <dbReference type="EMBL" id="ETI26653.1"/>
    </source>
</evidence>
<dbReference type="EMBL" id="KB822702">
    <property type="protein sequence ID" value="ETI26653.1"/>
    <property type="molecule type" value="Genomic_DNA"/>
</dbReference>
<dbReference type="AlphaFoldDB" id="V9DK08"/>
<dbReference type="Proteomes" id="UP000030678">
    <property type="component" value="Unassembled WGS sequence"/>
</dbReference>
<reference evidence="1 2" key="1">
    <citation type="submission" date="2013-03" db="EMBL/GenBank/DDBJ databases">
        <title>The Genome Sequence of Cladophialophora carrionii CBS 160.54.</title>
        <authorList>
            <consortium name="The Broad Institute Genomics Platform"/>
            <person name="Cuomo C."/>
            <person name="de Hoog S."/>
            <person name="Gorbushina A."/>
            <person name="Walker B."/>
            <person name="Young S.K."/>
            <person name="Zeng Q."/>
            <person name="Gargeya S."/>
            <person name="Fitzgerald M."/>
            <person name="Haas B."/>
            <person name="Abouelleil A."/>
            <person name="Allen A.W."/>
            <person name="Alvarado L."/>
            <person name="Arachchi H.M."/>
            <person name="Berlin A.M."/>
            <person name="Chapman S.B."/>
            <person name="Gainer-Dewar J."/>
            <person name="Goldberg J."/>
            <person name="Griggs A."/>
            <person name="Gujja S."/>
            <person name="Hansen M."/>
            <person name="Howarth C."/>
            <person name="Imamovic A."/>
            <person name="Ireland A."/>
            <person name="Larimer J."/>
            <person name="McCowan C."/>
            <person name="Murphy C."/>
            <person name="Pearson M."/>
            <person name="Poon T.W."/>
            <person name="Priest M."/>
            <person name="Roberts A."/>
            <person name="Saif S."/>
            <person name="Shea T."/>
            <person name="Sisk P."/>
            <person name="Sykes S."/>
            <person name="Wortman J."/>
            <person name="Nusbaum C."/>
            <person name="Birren B."/>
        </authorList>
    </citation>
    <scope>NUCLEOTIDE SEQUENCE [LARGE SCALE GENOMIC DNA]</scope>
    <source>
        <strain evidence="1 2">CBS 160.54</strain>
    </source>
</reference>
<name>V9DK08_9EURO</name>
<sequence>MRVFLFQTAKGLSSSSGGYKANLSLLKYLAHRKHTTAQICYVWDSDIEAYCDEMIATGPKPDLETRVISMPVDECFEAHIRTYMFTDDDRVKNIAINASDLMDAFLTKFWPATLPD</sequence>
<gene>
    <name evidence="1" type="ORF">G647_10414</name>
</gene>
<dbReference type="RefSeq" id="XP_008724627.1">
    <property type="nucleotide sequence ID" value="XM_008726405.1"/>
</dbReference>
<dbReference type="VEuPathDB" id="FungiDB:G647_10414"/>
<organism evidence="1 2">
    <name type="scientific">Cladophialophora carrionii CBS 160.54</name>
    <dbReference type="NCBI Taxonomy" id="1279043"/>
    <lineage>
        <taxon>Eukaryota</taxon>
        <taxon>Fungi</taxon>
        <taxon>Dikarya</taxon>
        <taxon>Ascomycota</taxon>
        <taxon>Pezizomycotina</taxon>
        <taxon>Eurotiomycetes</taxon>
        <taxon>Chaetothyriomycetidae</taxon>
        <taxon>Chaetothyriales</taxon>
        <taxon>Herpotrichiellaceae</taxon>
        <taxon>Cladophialophora</taxon>
    </lineage>
</organism>
<dbReference type="GeneID" id="19988907"/>
<evidence type="ECO:0000313" key="2">
    <source>
        <dbReference type="Proteomes" id="UP000030678"/>
    </source>
</evidence>